<protein>
    <recommendedName>
        <fullName evidence="4">PRANC domain-containing protein</fullName>
    </recommendedName>
</protein>
<evidence type="ECO:0000256" key="2">
    <source>
        <dbReference type="ARBA" id="ARBA00023043"/>
    </source>
</evidence>
<keyword evidence="1" id="KW-0677">Repeat</keyword>
<dbReference type="InterPro" id="IPR018272">
    <property type="entry name" value="PRANC_domain"/>
</dbReference>
<dbReference type="PANTHER" id="PTHR24166:SF48">
    <property type="entry name" value="PROTEIN VAPYRIN"/>
    <property type="match status" value="1"/>
</dbReference>
<feature type="repeat" description="ANK" evidence="3">
    <location>
        <begin position="726"/>
        <end position="758"/>
    </location>
</feature>
<feature type="domain" description="PRANC" evidence="4">
    <location>
        <begin position="886"/>
        <end position="981"/>
    </location>
</feature>
<proteinExistence type="predicted"/>
<dbReference type="CDD" id="cd09917">
    <property type="entry name" value="F-box_SF"/>
    <property type="match status" value="1"/>
</dbReference>
<evidence type="ECO:0000313" key="5">
    <source>
        <dbReference type="EMBL" id="KAK5642424.1"/>
    </source>
</evidence>
<dbReference type="PANTHER" id="PTHR24166">
    <property type="entry name" value="ROLLING PEBBLES, ISOFORM B"/>
    <property type="match status" value="1"/>
</dbReference>
<evidence type="ECO:0000256" key="3">
    <source>
        <dbReference type="PROSITE-ProRule" id="PRU00023"/>
    </source>
</evidence>
<feature type="repeat" description="ANK" evidence="3">
    <location>
        <begin position="210"/>
        <end position="235"/>
    </location>
</feature>
<feature type="repeat" description="ANK" evidence="3">
    <location>
        <begin position="107"/>
        <end position="139"/>
    </location>
</feature>
<gene>
    <name evidence="5" type="ORF">RI129_008591</name>
</gene>
<feature type="repeat" description="ANK" evidence="3">
    <location>
        <begin position="377"/>
        <end position="409"/>
    </location>
</feature>
<feature type="repeat" description="ANK" evidence="3">
    <location>
        <begin position="40"/>
        <end position="72"/>
    </location>
</feature>
<feature type="repeat" description="ANK" evidence="3">
    <location>
        <begin position="310"/>
        <end position="342"/>
    </location>
</feature>
<feature type="repeat" description="ANK" evidence="3">
    <location>
        <begin position="561"/>
        <end position="593"/>
    </location>
</feature>
<dbReference type="Pfam" id="PF12796">
    <property type="entry name" value="Ank_2"/>
    <property type="match status" value="8"/>
</dbReference>
<feature type="repeat" description="ANK" evidence="3">
    <location>
        <begin position="449"/>
        <end position="481"/>
    </location>
</feature>
<dbReference type="EMBL" id="JAVRBK010000006">
    <property type="protein sequence ID" value="KAK5642424.1"/>
    <property type="molecule type" value="Genomic_DNA"/>
</dbReference>
<name>A0AAN7VFI5_9COLE</name>
<feature type="repeat" description="ANK" evidence="3">
    <location>
        <begin position="140"/>
        <end position="172"/>
    </location>
</feature>
<comment type="caution">
    <text evidence="5">The sequence shown here is derived from an EMBL/GenBank/DDBJ whole genome shotgun (WGS) entry which is preliminary data.</text>
</comment>
<evidence type="ECO:0000313" key="6">
    <source>
        <dbReference type="Proteomes" id="UP001329430"/>
    </source>
</evidence>
<dbReference type="Gene3D" id="1.25.40.20">
    <property type="entry name" value="Ankyrin repeat-containing domain"/>
    <property type="match status" value="7"/>
</dbReference>
<feature type="repeat" description="ANK" evidence="3">
    <location>
        <begin position="594"/>
        <end position="626"/>
    </location>
</feature>
<feature type="repeat" description="ANK" evidence="3">
    <location>
        <begin position="693"/>
        <end position="725"/>
    </location>
</feature>
<dbReference type="Pfam" id="PF13637">
    <property type="entry name" value="Ank_4"/>
    <property type="match status" value="1"/>
</dbReference>
<dbReference type="InterPro" id="IPR036770">
    <property type="entry name" value="Ankyrin_rpt-contain_sf"/>
</dbReference>
<feature type="repeat" description="ANK" evidence="3">
    <location>
        <begin position="759"/>
        <end position="791"/>
    </location>
</feature>
<evidence type="ECO:0000259" key="4">
    <source>
        <dbReference type="Pfam" id="PF09372"/>
    </source>
</evidence>
<feature type="repeat" description="ANK" evidence="3">
    <location>
        <begin position="177"/>
        <end position="209"/>
    </location>
</feature>
<feature type="repeat" description="ANK" evidence="3">
    <location>
        <begin position="74"/>
        <end position="106"/>
    </location>
</feature>
<feature type="repeat" description="ANK" evidence="3">
    <location>
        <begin position="660"/>
        <end position="692"/>
    </location>
</feature>
<feature type="repeat" description="ANK" evidence="3">
    <location>
        <begin position="277"/>
        <end position="309"/>
    </location>
</feature>
<evidence type="ECO:0000256" key="1">
    <source>
        <dbReference type="ARBA" id="ARBA00022737"/>
    </source>
</evidence>
<reference evidence="5 6" key="1">
    <citation type="journal article" date="2024" name="Insects">
        <title>An Improved Chromosome-Level Genome Assembly of the Firefly Pyrocoelia pectoralis.</title>
        <authorList>
            <person name="Fu X."/>
            <person name="Meyer-Rochow V.B."/>
            <person name="Ballantyne L."/>
            <person name="Zhu X."/>
        </authorList>
    </citation>
    <scope>NUCLEOTIDE SEQUENCE [LARGE SCALE GENOMIC DNA]</scope>
    <source>
        <strain evidence="5">XCY_ONT2</strain>
    </source>
</reference>
<dbReference type="Pfam" id="PF09372">
    <property type="entry name" value="PRANC"/>
    <property type="match status" value="1"/>
</dbReference>
<dbReference type="AlphaFoldDB" id="A0AAN7VFI5"/>
<keyword evidence="2 3" id="KW-0040">ANK repeat</keyword>
<dbReference type="InterPro" id="IPR050889">
    <property type="entry name" value="Dendritic_Spine_Reg/Scaffold"/>
</dbReference>
<dbReference type="PROSITE" id="PS50088">
    <property type="entry name" value="ANK_REPEAT"/>
    <property type="match status" value="20"/>
</dbReference>
<feature type="repeat" description="ANK" evidence="3">
    <location>
        <begin position="627"/>
        <end position="659"/>
    </location>
</feature>
<dbReference type="SMART" id="SM00248">
    <property type="entry name" value="ANK"/>
    <property type="match status" value="22"/>
</dbReference>
<dbReference type="Pfam" id="PF00023">
    <property type="entry name" value="Ank"/>
    <property type="match status" value="1"/>
</dbReference>
<dbReference type="InterPro" id="IPR002110">
    <property type="entry name" value="Ankyrin_rpt"/>
</dbReference>
<feature type="repeat" description="ANK" evidence="3">
    <location>
        <begin position="244"/>
        <end position="276"/>
    </location>
</feature>
<sequence>MLGNQDVNYSLISAVREGRLERARELINSFGLSYSQAWSEGYVLLCDAVKNKHTAVAKLLLTSGSKVNSKNKKPSNTPLHFAVINGDIEIVKMILDKGANINAKNQDGRTPLHNAIENKKMEVTELLLKHRADVNARDNDDTSLLHVAAEVGCLQIVEHLLKHGAYVNYVCTSKWKKGYAPLHFAVEKGSKEVTTLLLSRGANVDVKGGDSITPLHIAAKKGYIHIAEDLLNHGACTHSFTLKEGYTPLHFASELGNEEAVKLFLNKGADINASTNGNLTPLHIATKTGRKTVVKLLLQHGAKVDNQDNDGKTTLHLAVEKGYLTIVEDVLKYCPDINDQSNRSSLKIAVHGYGEEYKKIVEALLEYGLIVNPEDANNPKLLHAAVEKGYLKIIEDLLKYGADVNTLYHSTFKEGFTFTPLHSAAKNKQEEVAKLLISYEADINAQDKTGKTPIFYAIENADLKITKLLLTNRANIKDSPDLLNIAVKKECIEIVEALLQHDADINASDKYGRTALHFTALSESEGFFRFLTNEDPDINIKGEIAKLLLSKGGNVDAQTKNGVTTLHAAIQKGYVKVVEALLKYNANVNSGVKSDITPLHLSAQRGNEEISTMLLNKGANVNAKQKDGITALHIATQKGHKEVVKVLLECGAKVDSKIKSDITPLHLSAQRGNEEISTMLLNKGANVNAKQKDGITALHIATQKGHKEVVKVLLECGAKVDSKIESDITPLHLGAKKGYQEIIETILKFGANIDSRDEYGRTALHIASQEGHVEVVVTLLEYGSDINITSRNNHTPLDHAIAEIYSQLNNYSSDDDGYYDADRGVCSCEVTAEALERHIVKMKTANLYVSEQNLLSMSSSGEINGFHYECEEEIASMKSEKINNPNISFYDILAKGTSSLAIYMRNENIVQVLKSDDYKTKFPIYASMIESHFRKGMERKELLEQGNKIFHFLFNNFPELPYDCTEKIFSYLSNEDLRILMDACKPLSISNPNTNINDVVITSSTVRLS</sequence>
<feature type="repeat" description="ANK" evidence="3">
    <location>
        <begin position="478"/>
        <end position="510"/>
    </location>
</feature>
<organism evidence="5 6">
    <name type="scientific">Pyrocoelia pectoralis</name>
    <dbReference type="NCBI Taxonomy" id="417401"/>
    <lineage>
        <taxon>Eukaryota</taxon>
        <taxon>Metazoa</taxon>
        <taxon>Ecdysozoa</taxon>
        <taxon>Arthropoda</taxon>
        <taxon>Hexapoda</taxon>
        <taxon>Insecta</taxon>
        <taxon>Pterygota</taxon>
        <taxon>Neoptera</taxon>
        <taxon>Endopterygota</taxon>
        <taxon>Coleoptera</taxon>
        <taxon>Polyphaga</taxon>
        <taxon>Elateriformia</taxon>
        <taxon>Elateroidea</taxon>
        <taxon>Lampyridae</taxon>
        <taxon>Lampyrinae</taxon>
        <taxon>Pyrocoelia</taxon>
    </lineage>
</organism>
<dbReference type="PRINTS" id="PR01415">
    <property type="entry name" value="ANKYRIN"/>
</dbReference>
<dbReference type="SUPFAM" id="SSF48403">
    <property type="entry name" value="Ankyrin repeat"/>
    <property type="match status" value="3"/>
</dbReference>
<dbReference type="PROSITE" id="PS50297">
    <property type="entry name" value="ANK_REP_REGION"/>
    <property type="match status" value="18"/>
</dbReference>
<accession>A0AAN7VFI5</accession>
<feature type="repeat" description="ANK" evidence="3">
    <location>
        <begin position="416"/>
        <end position="448"/>
    </location>
</feature>
<dbReference type="Proteomes" id="UP001329430">
    <property type="component" value="Chromosome 6"/>
</dbReference>
<keyword evidence="6" id="KW-1185">Reference proteome</keyword>